<protein>
    <recommendedName>
        <fullName evidence="5 13">Malto-oligosyltrehalose trehalohydrolase</fullName>
        <shortName evidence="14">MTHase</shortName>
        <ecNumber evidence="4 13">3.2.1.141</ecNumber>
    </recommendedName>
    <alternativeName>
        <fullName evidence="11 14">4-alpha-D-((1-&gt;4)-alpha-D-glucano)trehalose trehalohydrolase</fullName>
    </alternativeName>
    <alternativeName>
        <fullName evidence="10 14">Maltooligosyl trehalose trehalohydrolase</fullName>
    </alternativeName>
</protein>
<dbReference type="NCBIfam" id="TIGR02402">
    <property type="entry name" value="trehalose_TreZ"/>
    <property type="match status" value="1"/>
</dbReference>
<evidence type="ECO:0000256" key="15">
    <source>
        <dbReference type="PIRSR" id="PIRSR006337-1"/>
    </source>
</evidence>
<evidence type="ECO:0000256" key="9">
    <source>
        <dbReference type="ARBA" id="ARBA00023295"/>
    </source>
</evidence>
<dbReference type="Pfam" id="PF11941">
    <property type="entry name" value="DUF3459"/>
    <property type="match status" value="1"/>
</dbReference>
<feature type="active site" description="Proton donor" evidence="15">
    <location>
        <position position="290"/>
    </location>
</feature>
<evidence type="ECO:0000259" key="17">
    <source>
        <dbReference type="SMART" id="SM00642"/>
    </source>
</evidence>
<dbReference type="InterPro" id="IPR044901">
    <property type="entry name" value="Trehalose_TreZ_E-set_sf"/>
</dbReference>
<keyword evidence="8" id="KW-0119">Carbohydrate metabolism</keyword>
<evidence type="ECO:0000313" key="18">
    <source>
        <dbReference type="EMBL" id="RAI58695.1"/>
    </source>
</evidence>
<dbReference type="SUPFAM" id="SSF51445">
    <property type="entry name" value="(Trans)glycosidases"/>
    <property type="match status" value="1"/>
</dbReference>
<dbReference type="GO" id="GO:0033942">
    <property type="term" value="F:4-alpha-D-(1-&gt;4)-alpha-D-glucanotrehalose trehalohydrolase activity"/>
    <property type="evidence" value="ECO:0007669"/>
    <property type="project" value="UniProtKB-EC"/>
</dbReference>
<dbReference type="Pfam" id="PF00128">
    <property type="entry name" value="Alpha-amylase"/>
    <property type="match status" value="1"/>
</dbReference>
<accession>A0A327M8A6</accession>
<feature type="domain" description="Glycosyl hydrolase family 13 catalytic" evidence="17">
    <location>
        <begin position="95"/>
        <end position="463"/>
    </location>
</feature>
<evidence type="ECO:0000256" key="14">
    <source>
        <dbReference type="PIRNR" id="PIRNR006337"/>
    </source>
</evidence>
<dbReference type="GO" id="GO:0005737">
    <property type="term" value="C:cytoplasm"/>
    <property type="evidence" value="ECO:0007669"/>
    <property type="project" value="UniProtKB-SubCell"/>
</dbReference>
<dbReference type="Gene3D" id="3.20.20.80">
    <property type="entry name" value="Glycosidases"/>
    <property type="match status" value="1"/>
</dbReference>
<feature type="site" description="Transition state stabilizer" evidence="16">
    <location>
        <position position="382"/>
    </location>
</feature>
<comment type="subcellular location">
    <subcellularLocation>
        <location evidence="1 15">Cytoplasm</location>
    </subcellularLocation>
</comment>
<feature type="active site" description="Nucleophile" evidence="15">
    <location>
        <position position="258"/>
    </location>
</feature>
<dbReference type="CDD" id="cd11325">
    <property type="entry name" value="AmyAc_GTHase"/>
    <property type="match status" value="1"/>
</dbReference>
<evidence type="ECO:0000256" key="12">
    <source>
        <dbReference type="ARBA" id="ARBA00034013"/>
    </source>
</evidence>
<dbReference type="AlphaFoldDB" id="A0A327M8A6"/>
<organism evidence="18 19">
    <name type="scientific">Roseicella frigidaeris</name>
    <dbReference type="NCBI Taxonomy" id="2230885"/>
    <lineage>
        <taxon>Bacteria</taxon>
        <taxon>Pseudomonadati</taxon>
        <taxon>Pseudomonadota</taxon>
        <taxon>Alphaproteobacteria</taxon>
        <taxon>Acetobacterales</taxon>
        <taxon>Roseomonadaceae</taxon>
        <taxon>Roseicella</taxon>
    </lineage>
</organism>
<dbReference type="InterPro" id="IPR014756">
    <property type="entry name" value="Ig_E-set"/>
</dbReference>
<dbReference type="InterPro" id="IPR006047">
    <property type="entry name" value="GH13_cat_dom"/>
</dbReference>
<keyword evidence="7 14" id="KW-0378">Hydrolase</keyword>
<evidence type="ECO:0000313" key="19">
    <source>
        <dbReference type="Proteomes" id="UP000249065"/>
    </source>
</evidence>
<evidence type="ECO:0000256" key="1">
    <source>
        <dbReference type="ARBA" id="ARBA00004496"/>
    </source>
</evidence>
<gene>
    <name evidence="18" type="primary">treZ</name>
    <name evidence="18" type="ORF">DOO78_11420</name>
</gene>
<dbReference type="InterPro" id="IPR012768">
    <property type="entry name" value="Trehalose_TreZ"/>
</dbReference>
<evidence type="ECO:0000256" key="11">
    <source>
        <dbReference type="ARBA" id="ARBA00033284"/>
    </source>
</evidence>
<dbReference type="InterPro" id="IPR013783">
    <property type="entry name" value="Ig-like_fold"/>
</dbReference>
<evidence type="ECO:0000256" key="10">
    <source>
        <dbReference type="ARBA" id="ARBA00032057"/>
    </source>
</evidence>
<evidence type="ECO:0000256" key="8">
    <source>
        <dbReference type="ARBA" id="ARBA00023277"/>
    </source>
</evidence>
<dbReference type="InterPro" id="IPR017853">
    <property type="entry name" value="GH"/>
</dbReference>
<dbReference type="GO" id="GO:0005992">
    <property type="term" value="P:trehalose biosynthetic process"/>
    <property type="evidence" value="ECO:0007669"/>
    <property type="project" value="UniProtKB-UniRule"/>
</dbReference>
<dbReference type="PANTHER" id="PTHR43651:SF11">
    <property type="entry name" value="MALTO-OLIGOSYLTREHALOSE TREHALOHYDROLASE"/>
    <property type="match status" value="1"/>
</dbReference>
<evidence type="ECO:0000256" key="7">
    <source>
        <dbReference type="ARBA" id="ARBA00022801"/>
    </source>
</evidence>
<dbReference type="CDD" id="cd02853">
    <property type="entry name" value="E_set_MTHase_like_N"/>
    <property type="match status" value="1"/>
</dbReference>
<proteinExistence type="inferred from homology"/>
<evidence type="ECO:0000256" key="4">
    <source>
        <dbReference type="ARBA" id="ARBA00012268"/>
    </source>
</evidence>
<evidence type="ECO:0000256" key="3">
    <source>
        <dbReference type="ARBA" id="ARBA00008061"/>
    </source>
</evidence>
<dbReference type="InterPro" id="IPR022567">
    <property type="entry name" value="DUF3459"/>
</dbReference>
<evidence type="ECO:0000256" key="6">
    <source>
        <dbReference type="ARBA" id="ARBA00022490"/>
    </source>
</evidence>
<evidence type="ECO:0000256" key="16">
    <source>
        <dbReference type="PIRSR" id="PIRSR006337-3"/>
    </source>
</evidence>
<dbReference type="SUPFAM" id="SSF81296">
    <property type="entry name" value="E set domains"/>
    <property type="match status" value="1"/>
</dbReference>
<dbReference type="OrthoDB" id="9800174at2"/>
<dbReference type="EC" id="3.2.1.141" evidence="4 13"/>
<dbReference type="Proteomes" id="UP000249065">
    <property type="component" value="Unassembled WGS sequence"/>
</dbReference>
<reference evidence="19" key="1">
    <citation type="submission" date="2018-06" db="EMBL/GenBank/DDBJ databases">
        <authorList>
            <person name="Khan S.A."/>
        </authorList>
    </citation>
    <scope>NUCLEOTIDE SEQUENCE [LARGE SCALE GENOMIC DNA]</scope>
    <source>
        <strain evidence="19">DB-1506</strain>
    </source>
</reference>
<keyword evidence="19" id="KW-1185">Reference proteome</keyword>
<keyword evidence="9 14" id="KW-0326">Glycosidase</keyword>
<dbReference type="PANTHER" id="PTHR43651">
    <property type="entry name" value="1,4-ALPHA-GLUCAN-BRANCHING ENZYME"/>
    <property type="match status" value="1"/>
</dbReference>
<dbReference type="RefSeq" id="WP_111469902.1">
    <property type="nucleotide sequence ID" value="NZ_QLIX01000007.1"/>
</dbReference>
<dbReference type="EMBL" id="QLIX01000007">
    <property type="protein sequence ID" value="RAI58695.1"/>
    <property type="molecule type" value="Genomic_DNA"/>
</dbReference>
<dbReference type="PIRSF" id="PIRSF006337">
    <property type="entry name" value="Trehalose_TreZ"/>
    <property type="match status" value="1"/>
</dbReference>
<dbReference type="SMART" id="SM00642">
    <property type="entry name" value="Aamy"/>
    <property type="match status" value="1"/>
</dbReference>
<name>A0A327M8A6_9PROT</name>
<comment type="pathway">
    <text evidence="2 14">Glycan biosynthesis; trehalose biosynthesis.</text>
</comment>
<keyword evidence="6" id="KW-0963">Cytoplasm</keyword>
<evidence type="ECO:0000256" key="2">
    <source>
        <dbReference type="ARBA" id="ARBA00005199"/>
    </source>
</evidence>
<comment type="catalytic activity">
    <reaction evidence="12 14">
        <text>hydrolysis of (1-&gt;4)-alpha-D-glucosidic linkage in 4-alpha-D-[(1-&gt;4)-alpha-D-glucanosyl]n trehalose to yield trehalose and (1-&gt;4)-alpha-D-glucan.</text>
        <dbReference type="EC" id="3.2.1.141"/>
    </reaction>
</comment>
<dbReference type="UniPathway" id="UPA00299"/>
<comment type="similarity">
    <text evidence="3 14">Belongs to the glycosyl hydrolase 13 family.</text>
</comment>
<comment type="caution">
    <text evidence="18">The sequence shown here is derived from an EMBL/GenBank/DDBJ whole genome shotgun (WGS) entry which is preliminary data.</text>
</comment>
<evidence type="ECO:0000256" key="13">
    <source>
        <dbReference type="NCBIfam" id="TIGR02402"/>
    </source>
</evidence>
<dbReference type="Gene3D" id="1.10.10.760">
    <property type="entry name" value="E-set domains of sugar-utilizing enzymes"/>
    <property type="match status" value="1"/>
</dbReference>
<dbReference type="Gene3D" id="2.60.40.10">
    <property type="entry name" value="Immunoglobulins"/>
    <property type="match status" value="1"/>
</dbReference>
<sequence length="597" mass="64474">MSGVAQETGWGATLLAPDRTRFRLWAPDAPEVTLEIEGRPPQPMVPQGEGWHEATAPVGAGARYRFRVSPDLAVPDPASRLQAGDVHDPSIVLDPRAYAWREPGWRGRPWHEVVLYELHAGAMGGFAGVEAALPRLAELGVTAIELMPINDIPGRRNWGYDGVLPYAPDTALGTPEALKSLIDTAHGHGLMVFLDVVYNHFGPDGAYLHAYAKPFFDEGIHTPWGAAIDFKKPAVRRFFEDNALFWLNEYRFDGLRFDAVHAIAEESWLDALAARIRREIPDRHVHLVLENERNGAHHLRPSGAFDAQWNDDGHNILHPLLTGEREGYYEDFAEDGAAKLAKVLAEGFLFQGQRSAHLGEARGEPSAHLPPTAFVLFLQNHDQVGNRAFGERLAALAEPEALAAATALLLLSPQIPMLFMGEEWGASAPFLFFTDHNAELAPLVTAGRRKEFAKFAAFQDPARRERIPDPNAEATFRASIPDPAEAARPPHDAVLALHRQLLALRRARLVPHLPGARALGAQAVGPKAVLARWQLGDGSLLTLATNLGEAATGCALPAGPVGETLFEGAPGAAAALAAGTLPPRCTVALLAPPAAGA</sequence>
<evidence type="ECO:0000256" key="5">
    <source>
        <dbReference type="ARBA" id="ARBA00015938"/>
    </source>
</evidence>